<evidence type="ECO:0000313" key="6">
    <source>
        <dbReference type="Proteomes" id="UP000265916"/>
    </source>
</evidence>
<dbReference type="Proteomes" id="UP000265916">
    <property type="component" value="Unassembled WGS sequence"/>
</dbReference>
<dbReference type="Gene3D" id="3.30.70.920">
    <property type="match status" value="1"/>
</dbReference>
<dbReference type="PANTHER" id="PTHR30154:SF34">
    <property type="entry name" value="TRANSCRIPTIONAL REGULATOR AZLB"/>
    <property type="match status" value="1"/>
</dbReference>
<evidence type="ECO:0000256" key="1">
    <source>
        <dbReference type="ARBA" id="ARBA00023015"/>
    </source>
</evidence>
<keyword evidence="3" id="KW-0804">Transcription</keyword>
<dbReference type="PROSITE" id="PS50956">
    <property type="entry name" value="HTH_ASNC_2"/>
    <property type="match status" value="1"/>
</dbReference>
<dbReference type="InterPro" id="IPR011991">
    <property type="entry name" value="ArsR-like_HTH"/>
</dbReference>
<proteinExistence type="predicted"/>
<dbReference type="SUPFAM" id="SSF54909">
    <property type="entry name" value="Dimeric alpha+beta barrel"/>
    <property type="match status" value="1"/>
</dbReference>
<dbReference type="PANTHER" id="PTHR30154">
    <property type="entry name" value="LEUCINE-RESPONSIVE REGULATORY PROTEIN"/>
    <property type="match status" value="1"/>
</dbReference>
<keyword evidence="2" id="KW-0238">DNA-binding</keyword>
<dbReference type="Pfam" id="PF01037">
    <property type="entry name" value="AsnC_trans_reg"/>
    <property type="match status" value="1"/>
</dbReference>
<dbReference type="InterPro" id="IPR036388">
    <property type="entry name" value="WH-like_DNA-bd_sf"/>
</dbReference>
<dbReference type="GO" id="GO:0043200">
    <property type="term" value="P:response to amino acid"/>
    <property type="evidence" value="ECO:0007669"/>
    <property type="project" value="TreeGrafter"/>
</dbReference>
<feature type="domain" description="HTH asnC-type" evidence="4">
    <location>
        <begin position="6"/>
        <end position="67"/>
    </location>
</feature>
<dbReference type="GO" id="GO:0005829">
    <property type="term" value="C:cytosol"/>
    <property type="evidence" value="ECO:0007669"/>
    <property type="project" value="TreeGrafter"/>
</dbReference>
<keyword evidence="1" id="KW-0805">Transcription regulation</keyword>
<sequence length="185" mass="21382">MSVYKYDDLDAYILLQLSRDPNVPYREIAKAYGISVGTIHVRLDKMRNAGVIEKAKIQIVSEKLGYEIMCFIGITLSTAHSYKHVIERLREINEVTEAYYTTGRYSLFIKVLVDSISSLHRILTEKIQSIEEIQSTDTIISMDRPIYRQINLYDGHLKAIELEPSNYRRRSAAKEEPTLLSSFEE</sequence>
<dbReference type="InterPro" id="IPR011008">
    <property type="entry name" value="Dimeric_a/b-barrel"/>
</dbReference>
<organism evidence="5 6">
    <name type="scientific">Psittacicella hinzii</name>
    <dbReference type="NCBI Taxonomy" id="2028575"/>
    <lineage>
        <taxon>Bacteria</taxon>
        <taxon>Pseudomonadati</taxon>
        <taxon>Pseudomonadota</taxon>
        <taxon>Gammaproteobacteria</taxon>
        <taxon>Pasteurellales</taxon>
        <taxon>Psittacicellaceae</taxon>
        <taxon>Psittacicella</taxon>
    </lineage>
</organism>
<dbReference type="GO" id="GO:0043565">
    <property type="term" value="F:sequence-specific DNA binding"/>
    <property type="evidence" value="ECO:0007669"/>
    <property type="project" value="InterPro"/>
</dbReference>
<dbReference type="PROSITE" id="PS00519">
    <property type="entry name" value="HTH_ASNC_1"/>
    <property type="match status" value="1"/>
</dbReference>
<gene>
    <name evidence="5" type="ORF">CKF58_05425</name>
</gene>
<dbReference type="InterPro" id="IPR000485">
    <property type="entry name" value="AsnC-type_HTH_dom"/>
</dbReference>
<keyword evidence="6" id="KW-1185">Reference proteome</keyword>
<dbReference type="InterPro" id="IPR019888">
    <property type="entry name" value="Tscrpt_reg_AsnC-like"/>
</dbReference>
<dbReference type="SMART" id="SM00344">
    <property type="entry name" value="HTH_ASNC"/>
    <property type="match status" value="1"/>
</dbReference>
<evidence type="ECO:0000256" key="2">
    <source>
        <dbReference type="ARBA" id="ARBA00023125"/>
    </source>
</evidence>
<dbReference type="Gene3D" id="1.10.10.10">
    <property type="entry name" value="Winged helix-like DNA-binding domain superfamily/Winged helix DNA-binding domain"/>
    <property type="match status" value="1"/>
</dbReference>
<dbReference type="PRINTS" id="PR00033">
    <property type="entry name" value="HTHASNC"/>
</dbReference>
<dbReference type="EMBL" id="NRJG01000097">
    <property type="protein sequence ID" value="RIY37066.1"/>
    <property type="molecule type" value="Genomic_DNA"/>
</dbReference>
<name>A0A3A1YHZ1_9GAMM</name>
<reference evidence="5 6" key="1">
    <citation type="submission" date="2017-08" db="EMBL/GenBank/DDBJ databases">
        <title>Reclassification of Bisgaard taxon 37 and 44.</title>
        <authorList>
            <person name="Christensen H."/>
        </authorList>
    </citation>
    <scope>NUCLEOTIDE SEQUENCE [LARGE SCALE GENOMIC DNA]</scope>
    <source>
        <strain evidence="5 6">111</strain>
    </source>
</reference>
<evidence type="ECO:0000256" key="3">
    <source>
        <dbReference type="ARBA" id="ARBA00023163"/>
    </source>
</evidence>
<evidence type="ECO:0000313" key="5">
    <source>
        <dbReference type="EMBL" id="RIY37066.1"/>
    </source>
</evidence>
<comment type="caution">
    <text evidence="5">The sequence shown here is derived from an EMBL/GenBank/DDBJ whole genome shotgun (WGS) entry which is preliminary data.</text>
</comment>
<dbReference type="Pfam" id="PF13412">
    <property type="entry name" value="HTH_24"/>
    <property type="match status" value="1"/>
</dbReference>
<dbReference type="SUPFAM" id="SSF46785">
    <property type="entry name" value="Winged helix' DNA-binding domain"/>
    <property type="match status" value="1"/>
</dbReference>
<dbReference type="GO" id="GO:0006355">
    <property type="term" value="P:regulation of DNA-templated transcription"/>
    <property type="evidence" value="ECO:0007669"/>
    <property type="project" value="UniProtKB-ARBA"/>
</dbReference>
<dbReference type="CDD" id="cd00090">
    <property type="entry name" value="HTH_ARSR"/>
    <property type="match status" value="1"/>
</dbReference>
<accession>A0A3A1YHZ1</accession>
<dbReference type="OrthoDB" id="1094536at2"/>
<evidence type="ECO:0000259" key="4">
    <source>
        <dbReference type="PROSITE" id="PS50956"/>
    </source>
</evidence>
<protein>
    <recommendedName>
        <fullName evidence="4">HTH asnC-type domain-containing protein</fullName>
    </recommendedName>
</protein>
<dbReference type="InterPro" id="IPR019887">
    <property type="entry name" value="Tscrpt_reg_AsnC/Lrp_C"/>
</dbReference>
<dbReference type="InterPro" id="IPR036390">
    <property type="entry name" value="WH_DNA-bd_sf"/>
</dbReference>
<dbReference type="InterPro" id="IPR019885">
    <property type="entry name" value="Tscrpt_reg_HTH_AsnC-type_CS"/>
</dbReference>
<dbReference type="AlphaFoldDB" id="A0A3A1YHZ1"/>